<gene>
    <name evidence="1" type="ORF">AAFF_G00381080</name>
</gene>
<dbReference type="AlphaFoldDB" id="A0AAD7T7W9"/>
<name>A0AAD7T7W9_9TELE</name>
<dbReference type="Proteomes" id="UP001221898">
    <property type="component" value="Unassembled WGS sequence"/>
</dbReference>
<evidence type="ECO:0000313" key="1">
    <source>
        <dbReference type="EMBL" id="KAJ8416086.1"/>
    </source>
</evidence>
<comment type="caution">
    <text evidence="1">The sequence shown here is derived from an EMBL/GenBank/DDBJ whole genome shotgun (WGS) entry which is preliminary data.</text>
</comment>
<sequence>MPLPDHLTRCYATDHCISCCLITSESGPGAGRRPVLSHASLPECGYKPSLQAENQWEQQHNKAPNSSFLWFTACSVSKAQTAG</sequence>
<organism evidence="1 2">
    <name type="scientific">Aldrovandia affinis</name>
    <dbReference type="NCBI Taxonomy" id="143900"/>
    <lineage>
        <taxon>Eukaryota</taxon>
        <taxon>Metazoa</taxon>
        <taxon>Chordata</taxon>
        <taxon>Craniata</taxon>
        <taxon>Vertebrata</taxon>
        <taxon>Euteleostomi</taxon>
        <taxon>Actinopterygii</taxon>
        <taxon>Neopterygii</taxon>
        <taxon>Teleostei</taxon>
        <taxon>Notacanthiformes</taxon>
        <taxon>Halosauridae</taxon>
        <taxon>Aldrovandia</taxon>
    </lineage>
</organism>
<accession>A0AAD7T7W9</accession>
<reference evidence="1" key="1">
    <citation type="journal article" date="2023" name="Science">
        <title>Genome structures resolve the early diversification of teleost fishes.</title>
        <authorList>
            <person name="Parey E."/>
            <person name="Louis A."/>
            <person name="Montfort J."/>
            <person name="Bouchez O."/>
            <person name="Roques C."/>
            <person name="Iampietro C."/>
            <person name="Lluch J."/>
            <person name="Castinel A."/>
            <person name="Donnadieu C."/>
            <person name="Desvignes T."/>
            <person name="Floi Bucao C."/>
            <person name="Jouanno E."/>
            <person name="Wen M."/>
            <person name="Mejri S."/>
            <person name="Dirks R."/>
            <person name="Jansen H."/>
            <person name="Henkel C."/>
            <person name="Chen W.J."/>
            <person name="Zahm M."/>
            <person name="Cabau C."/>
            <person name="Klopp C."/>
            <person name="Thompson A.W."/>
            <person name="Robinson-Rechavi M."/>
            <person name="Braasch I."/>
            <person name="Lecointre G."/>
            <person name="Bobe J."/>
            <person name="Postlethwait J.H."/>
            <person name="Berthelot C."/>
            <person name="Roest Crollius H."/>
            <person name="Guiguen Y."/>
        </authorList>
    </citation>
    <scope>NUCLEOTIDE SEQUENCE</scope>
    <source>
        <strain evidence="1">NC1722</strain>
    </source>
</reference>
<dbReference type="EMBL" id="JAINUG010000007">
    <property type="protein sequence ID" value="KAJ8416086.1"/>
    <property type="molecule type" value="Genomic_DNA"/>
</dbReference>
<evidence type="ECO:0000313" key="2">
    <source>
        <dbReference type="Proteomes" id="UP001221898"/>
    </source>
</evidence>
<proteinExistence type="predicted"/>
<keyword evidence="2" id="KW-1185">Reference proteome</keyword>
<protein>
    <submittedName>
        <fullName evidence="1">Uncharacterized protein</fullName>
    </submittedName>
</protein>